<dbReference type="Proteomes" id="UP000813461">
    <property type="component" value="Unassembled WGS sequence"/>
</dbReference>
<feature type="compositionally biased region" description="Polar residues" evidence="2">
    <location>
        <begin position="992"/>
        <end position="1009"/>
    </location>
</feature>
<evidence type="ECO:0000256" key="2">
    <source>
        <dbReference type="SAM" id="MobiDB-lite"/>
    </source>
</evidence>
<evidence type="ECO:0000313" key="3">
    <source>
        <dbReference type="EMBL" id="KAH7073350.1"/>
    </source>
</evidence>
<feature type="compositionally biased region" description="Basic residues" evidence="2">
    <location>
        <begin position="910"/>
        <end position="920"/>
    </location>
</feature>
<feature type="region of interest" description="Disordered" evidence="2">
    <location>
        <begin position="891"/>
        <end position="937"/>
    </location>
</feature>
<dbReference type="AlphaFoldDB" id="A0A8K0VT96"/>
<protein>
    <submittedName>
        <fullName evidence="3">Uncharacterized protein</fullName>
    </submittedName>
</protein>
<feature type="coiled-coil region" evidence="1">
    <location>
        <begin position="682"/>
        <end position="709"/>
    </location>
</feature>
<evidence type="ECO:0000313" key="4">
    <source>
        <dbReference type="Proteomes" id="UP000813461"/>
    </source>
</evidence>
<proteinExistence type="predicted"/>
<feature type="compositionally biased region" description="Acidic residues" evidence="2">
    <location>
        <begin position="1076"/>
        <end position="1085"/>
    </location>
</feature>
<feature type="region of interest" description="Disordered" evidence="2">
    <location>
        <begin position="1061"/>
        <end position="1085"/>
    </location>
</feature>
<feature type="coiled-coil region" evidence="1">
    <location>
        <begin position="583"/>
        <end position="652"/>
    </location>
</feature>
<feature type="compositionally biased region" description="Basic and acidic residues" evidence="2">
    <location>
        <begin position="896"/>
        <end position="908"/>
    </location>
</feature>
<comment type="caution">
    <text evidence="3">The sequence shown here is derived from an EMBL/GenBank/DDBJ whole genome shotgun (WGS) entry which is preliminary data.</text>
</comment>
<sequence>MAEIRKELAKIIDCPYPASLAHLVDLLARADVLTIRTRVHDLPPCSVTRLATLVYENLSVCAYALRALSSLSQSPQFRDALLLQYPGLLSSLLVQANSSSKDFDEYAGLCVLLLSRPLPGGAPLPASAQPFFLRTFENASQRPDVNTLRAVYSMLNGACGDLLRLLSPERRELFDQVLSHILSDYTTGQASMLLLWCFGIALIAERTSQTEYQDLTLSGCGQGTDVSTLSPEKQWKTAAAHKMFGSSSKMHKTIYMTYLSVIWALKGDVGVADDEAIEGIQIAIRTLQSVDQKTLQNWPRTNDIVKNTIPKLPAKLLRANNPIVQLKALSFYALAVGGASLPPEVVKRYELCLDSTVGLADASCLEETLSASFSIFSPYMQENFLKTLISATLDLCLSSPRYPQLLNHAIVMQQITKTLPQCTSLHVKVLTAATTQEVQTKIWNAINQEDDAGKAIGAFHADNEHQDLLSATISMLLVLALTMQPGSQVLPVNLTMALADKQRQLPHQATQCLHVSKAAEVSTLSLFQQNNTPYTGAPLQDWRGRLKSELESQGAYQRDFIVRSVAQICQDLEARCNTAEEPLLREQQRSQKLERAAAELNARVLVLESEATDSRFHLEGLEDEKLNLFDEKERLSTKVDELQADLLATSRQSADMSRKHQADLHAKDLELQSMALIHEENLRSQREQLDAQEKSVSELRREIEHISAQRASRDAENETLQMSLDTINQRLVEEVQRSRDQAGEIAQTKDRNVELQLQLQKVQIDCDTTVMRLHELQISHQELVHSSKEAYETLESKHALEILNAETATRETSESLTAQLQEALCDGRRADDEHKETQIELEQLQTAISSLEKELQELTEFCSEQEEELEELRALRKNVLAGLGLASQHSLPIRSTTRDPKEVSDLQNKRVSREHRRRKSAAQILDGASTTAKNTQGVTSTAMETIANASFASSDSQSSQNGPTPKRPKPRPSFKIPTMRTPRTQKPAVAQRSVSDKLSPSKRTALRQVSPNRRHTTVGFVVSDDDAAYHTDLRSARKRRGSLHGVHEADVDMDDFMAGTPMTPGNFATGTGRFPDDEDLTTTEL</sequence>
<keyword evidence="4" id="KW-1185">Reference proteome</keyword>
<name>A0A8K0VT96_9PLEO</name>
<feature type="region of interest" description="Disordered" evidence="2">
    <location>
        <begin position="951"/>
        <end position="1009"/>
    </location>
</feature>
<organism evidence="3 4">
    <name type="scientific">Paraphoma chrysanthemicola</name>
    <dbReference type="NCBI Taxonomy" id="798071"/>
    <lineage>
        <taxon>Eukaryota</taxon>
        <taxon>Fungi</taxon>
        <taxon>Dikarya</taxon>
        <taxon>Ascomycota</taxon>
        <taxon>Pezizomycotina</taxon>
        <taxon>Dothideomycetes</taxon>
        <taxon>Pleosporomycetidae</taxon>
        <taxon>Pleosporales</taxon>
        <taxon>Pleosporineae</taxon>
        <taxon>Phaeosphaeriaceae</taxon>
        <taxon>Paraphoma</taxon>
    </lineage>
</organism>
<evidence type="ECO:0000256" key="1">
    <source>
        <dbReference type="SAM" id="Coils"/>
    </source>
</evidence>
<reference evidence="3" key="1">
    <citation type="journal article" date="2021" name="Nat. Commun.">
        <title>Genetic determinants of endophytism in the Arabidopsis root mycobiome.</title>
        <authorList>
            <person name="Mesny F."/>
            <person name="Miyauchi S."/>
            <person name="Thiergart T."/>
            <person name="Pickel B."/>
            <person name="Atanasova L."/>
            <person name="Karlsson M."/>
            <person name="Huettel B."/>
            <person name="Barry K.W."/>
            <person name="Haridas S."/>
            <person name="Chen C."/>
            <person name="Bauer D."/>
            <person name="Andreopoulos W."/>
            <person name="Pangilinan J."/>
            <person name="LaButti K."/>
            <person name="Riley R."/>
            <person name="Lipzen A."/>
            <person name="Clum A."/>
            <person name="Drula E."/>
            <person name="Henrissat B."/>
            <person name="Kohler A."/>
            <person name="Grigoriev I.V."/>
            <person name="Martin F.M."/>
            <person name="Hacquard S."/>
        </authorList>
    </citation>
    <scope>NUCLEOTIDE SEQUENCE</scope>
    <source>
        <strain evidence="3">MPI-SDFR-AT-0120</strain>
    </source>
</reference>
<feature type="coiled-coil region" evidence="1">
    <location>
        <begin position="827"/>
        <end position="882"/>
    </location>
</feature>
<dbReference type="EMBL" id="JAGMVJ010000022">
    <property type="protein sequence ID" value="KAH7073350.1"/>
    <property type="molecule type" value="Genomic_DNA"/>
</dbReference>
<dbReference type="OrthoDB" id="5332870at2759"/>
<feature type="compositionally biased region" description="Low complexity" evidence="2">
    <location>
        <begin position="951"/>
        <end position="961"/>
    </location>
</feature>
<feature type="compositionally biased region" description="Polar residues" evidence="2">
    <location>
        <begin position="928"/>
        <end position="937"/>
    </location>
</feature>
<gene>
    <name evidence="3" type="ORF">FB567DRAFT_197988</name>
</gene>
<accession>A0A8K0VT96</accession>
<keyword evidence="1" id="KW-0175">Coiled coil</keyword>